<dbReference type="InterPro" id="IPR025594">
    <property type="entry name" value="YebO"/>
</dbReference>
<feature type="transmembrane region" description="Helical" evidence="6">
    <location>
        <begin position="6"/>
        <end position="23"/>
    </location>
</feature>
<reference evidence="7 8" key="1">
    <citation type="journal article" date="2019" name="bioRxiv">
        <title>Bacteria contribute to plant secondary compound degradation in a generalist herbivore system.</title>
        <authorList>
            <person name="Francoeur C.B."/>
            <person name="Khadempour L."/>
            <person name="Moreira-Soto R.D."/>
            <person name="Gotting K."/>
            <person name="Book A.J."/>
            <person name="Pinto-Tomas A.A."/>
            <person name="Keefover-Ring K."/>
            <person name="Currie C.R."/>
        </authorList>
    </citation>
    <scope>NUCLEOTIDE SEQUENCE [LARGE SCALE GENOMIC DNA]</scope>
    <source>
        <strain evidence="7">Acro-835</strain>
    </source>
</reference>
<evidence type="ECO:0000256" key="5">
    <source>
        <dbReference type="ARBA" id="ARBA00023136"/>
    </source>
</evidence>
<organism evidence="7 8">
    <name type="scientific">Candidatus Pantoea multigeneris</name>
    <dbReference type="NCBI Taxonomy" id="2608357"/>
    <lineage>
        <taxon>Bacteria</taxon>
        <taxon>Pseudomonadati</taxon>
        <taxon>Pseudomonadota</taxon>
        <taxon>Gammaproteobacteria</taxon>
        <taxon>Enterobacterales</taxon>
        <taxon>Erwiniaceae</taxon>
        <taxon>Pantoea</taxon>
    </lineage>
</organism>
<sequence length="75" mass="8433">MAAAGFVVYLIFMVISFVFWYFMNRASVRANRQVQLLESINEKLSQLTGPDNGSKVNLDKSAEGYLEEARKKAGL</sequence>
<proteinExistence type="predicted"/>
<protein>
    <submittedName>
        <fullName evidence="7">Uncharacterized protein</fullName>
    </submittedName>
</protein>
<dbReference type="RefSeq" id="WP_167012525.1">
    <property type="nucleotide sequence ID" value="NZ_VWXF01000001.1"/>
</dbReference>
<dbReference type="Proteomes" id="UP001515683">
    <property type="component" value="Unassembled WGS sequence"/>
</dbReference>
<name>A0ABX0RBF8_9GAMM</name>
<evidence type="ECO:0000256" key="2">
    <source>
        <dbReference type="ARBA" id="ARBA00022475"/>
    </source>
</evidence>
<evidence type="ECO:0000256" key="3">
    <source>
        <dbReference type="ARBA" id="ARBA00022692"/>
    </source>
</evidence>
<dbReference type="Pfam" id="PF13974">
    <property type="entry name" value="YebO"/>
    <property type="match status" value="1"/>
</dbReference>
<evidence type="ECO:0000313" key="7">
    <source>
        <dbReference type="EMBL" id="NIF20575.1"/>
    </source>
</evidence>
<keyword evidence="4 6" id="KW-1133">Transmembrane helix</keyword>
<accession>A0ABX0RBF8</accession>
<keyword evidence="8" id="KW-1185">Reference proteome</keyword>
<evidence type="ECO:0000256" key="6">
    <source>
        <dbReference type="SAM" id="Phobius"/>
    </source>
</evidence>
<dbReference type="EMBL" id="VWXF01000001">
    <property type="protein sequence ID" value="NIF20575.1"/>
    <property type="molecule type" value="Genomic_DNA"/>
</dbReference>
<keyword evidence="2" id="KW-1003">Cell membrane</keyword>
<comment type="subcellular location">
    <subcellularLocation>
        <location evidence="1">Cell membrane</location>
        <topology evidence="1">Single-pass membrane protein</topology>
    </subcellularLocation>
</comment>
<evidence type="ECO:0000256" key="1">
    <source>
        <dbReference type="ARBA" id="ARBA00004162"/>
    </source>
</evidence>
<evidence type="ECO:0000256" key="4">
    <source>
        <dbReference type="ARBA" id="ARBA00022989"/>
    </source>
</evidence>
<comment type="caution">
    <text evidence="7">The sequence shown here is derived from an EMBL/GenBank/DDBJ whole genome shotgun (WGS) entry which is preliminary data.</text>
</comment>
<keyword evidence="5 6" id="KW-0472">Membrane</keyword>
<gene>
    <name evidence="7" type="ORF">F3J40_02940</name>
</gene>
<evidence type="ECO:0000313" key="8">
    <source>
        <dbReference type="Proteomes" id="UP001515683"/>
    </source>
</evidence>
<keyword evidence="3 6" id="KW-0812">Transmembrane</keyword>